<dbReference type="Gene3D" id="1.20.1250.20">
    <property type="entry name" value="MFS general substrate transporter like domains"/>
    <property type="match status" value="3"/>
</dbReference>
<feature type="transmembrane region" description="Helical" evidence="4">
    <location>
        <begin position="1000"/>
        <end position="1021"/>
    </location>
</feature>
<keyword evidence="5" id="KW-0732">Signal</keyword>
<feature type="transmembrane region" description="Helical" evidence="4">
    <location>
        <begin position="968"/>
        <end position="988"/>
    </location>
</feature>
<dbReference type="Pfam" id="PF26113">
    <property type="entry name" value="GH16_XgeA"/>
    <property type="match status" value="1"/>
</dbReference>
<dbReference type="Gene3D" id="2.60.120.200">
    <property type="match status" value="1"/>
</dbReference>
<dbReference type="InterPro" id="IPR000757">
    <property type="entry name" value="Beta-glucanase-like"/>
</dbReference>
<evidence type="ECO:0000313" key="7">
    <source>
        <dbReference type="EMBL" id="KAB5591289.1"/>
    </source>
</evidence>
<comment type="similarity">
    <text evidence="2">Belongs to the major facilitator superfamily. Monocarboxylate porter (TC 2.A.1.13) family.</text>
</comment>
<dbReference type="CDD" id="cd02181">
    <property type="entry name" value="GH16_fungal_Lam16A_glucanase"/>
    <property type="match status" value="1"/>
</dbReference>
<dbReference type="GO" id="GO:0016020">
    <property type="term" value="C:membrane"/>
    <property type="evidence" value="ECO:0007669"/>
    <property type="project" value="UniProtKB-SubCell"/>
</dbReference>
<keyword evidence="4" id="KW-1133">Transmembrane helix</keyword>
<organism evidence="7 8">
    <name type="scientific">Ceratobasidium theobromae</name>
    <dbReference type="NCBI Taxonomy" id="1582974"/>
    <lineage>
        <taxon>Eukaryota</taxon>
        <taxon>Fungi</taxon>
        <taxon>Dikarya</taxon>
        <taxon>Basidiomycota</taxon>
        <taxon>Agaricomycotina</taxon>
        <taxon>Agaricomycetes</taxon>
        <taxon>Cantharellales</taxon>
        <taxon>Ceratobasidiaceae</taxon>
        <taxon>Ceratobasidium</taxon>
    </lineage>
</organism>
<protein>
    <submittedName>
        <fullName evidence="7">Riboflavin transporter MCH5</fullName>
    </submittedName>
</protein>
<feature type="transmembrane region" description="Helical" evidence="4">
    <location>
        <begin position="516"/>
        <end position="536"/>
    </location>
</feature>
<feature type="transmembrane region" description="Helical" evidence="4">
    <location>
        <begin position="1210"/>
        <end position="1234"/>
    </location>
</feature>
<evidence type="ECO:0000256" key="3">
    <source>
        <dbReference type="SAM" id="MobiDB-lite"/>
    </source>
</evidence>
<sequence>MLSSALLAALFASRVVSAQSTTYTIAQDFSGSKFFDGWTFTNGNDAKNYGNVAYLAKDVAMAQQLAYVNAAGNAIIKVDNTTVGSPDDPAYGRASVKMNTTEPFNKGSLVIMDALHFPYGCSVWPAYWSQGSPEDAWPTYGEIDIVENVNLAPINQMALHTSEGCTLASDTQVTGKIISNDCYNNTNGNQGCIVQMPENSYGASFAQNGGGVYALEWSSTGNGFRAWFFPRNAIPADMTSAHPDPSTWGTPTAAWPESGCDSSKHFGPQTLIFDISICGSWAGESSVFQATCPNQGQCIDLVRNPRNYDTAYFEVSYVRIYTDGSTAGSSTGSSAAATGSKTQSGARSTGTAGAANAAGNANTNAAIRAMGGFSPALVSLSLVLVGARLRPPSMAVPTPPDTYVTTPKKTSSKDLDGAGTQNTWTDVEKFDPKNTVQSVSDDIDNDDLFPENGRGWLVVLGCFMLSSILPAQHPGWDIEFGPRPSRLNPGRRLATGFCFPFVLAYPSQWFKRRRGLATGIVAAGSSFGGGVATLIIRAMLTHISFRHTLVIYAGIHFVLMTIAICLVKEGPGGAAARAARGRAGWVDKKQLQDPVFCPYFFMPTYSVSRIPTLSAQYTVLPASIMNFSSALGRSLIGLVADSIGPANAFVLAITISALSQILIWNFAYNYVTIMVFSVAFGATGGCFLALMTPLGAQLFGTRNLAGLTGTFYFFMMPGNLAAAPLAGLILSAAGGNWHAPISYSGGVQVVAIGIMLYAYEPKLILSGTTGVALNTNINVITRPVFPPLFIPPSPVFPGARIFGYVDEIMPTGPALIVQLFRESQFTLYPSSMAARIPPETYVAARQTAPSKDHLDDAGAQKTLTDVEKINPNKAAASGAVISTQLVNDDIDSDDLFPEGGRGWLVVLGCFMLSSMTLGFGLCWGVFQEYYRHDILVGTSSSVLGLLGSTQGAVGTVSSLIVGKLGDKYGYKGVLQGLATGFCFPFVLAYPSQWFKRRRGLATGIVAAGSSFGGGTATLILRAMLTHIPFRHTLMIYAGIHFVLMTIAICLVKEGPGGAAARAARGRAGWADNELLKDPVFWCVALSLGLGIFGFFSPYFFMPTYAASRIPSLSAQYTVLPSSIMNFSSALGRSLIGFVGDAIGPANAFVLAILISALSQLLIWNFAYNYVTIMVFSVAFGATGGCFLSLMTPLAAQLFGTRNLAGLTGTFNFFMMPGNLGAAPLAGVILSAAGGNWHAPISYSGGVQIAAICIMLYARFNRQPVLMAKF</sequence>
<feature type="transmembrane region" description="Helical" evidence="4">
    <location>
        <begin position="548"/>
        <end position="567"/>
    </location>
</feature>
<keyword evidence="4" id="KW-0812">Transmembrane</keyword>
<feature type="transmembrane region" description="Helical" evidence="4">
    <location>
        <begin position="741"/>
        <end position="759"/>
    </location>
</feature>
<dbReference type="InterPro" id="IPR013320">
    <property type="entry name" value="ConA-like_dom_sf"/>
</dbReference>
<keyword evidence="4" id="KW-0472">Membrane</keyword>
<evidence type="ECO:0000256" key="2">
    <source>
        <dbReference type="ARBA" id="ARBA00006727"/>
    </source>
</evidence>
<evidence type="ECO:0000256" key="1">
    <source>
        <dbReference type="ARBA" id="ARBA00004141"/>
    </source>
</evidence>
<evidence type="ECO:0000259" key="6">
    <source>
        <dbReference type="PROSITE" id="PS51762"/>
    </source>
</evidence>
<evidence type="ECO:0000313" key="8">
    <source>
        <dbReference type="Proteomes" id="UP000383932"/>
    </source>
</evidence>
<feature type="domain" description="GH16" evidence="6">
    <location>
        <begin position="16"/>
        <end position="310"/>
    </location>
</feature>
<dbReference type="GO" id="GO:0004553">
    <property type="term" value="F:hydrolase activity, hydrolyzing O-glycosyl compounds"/>
    <property type="evidence" value="ECO:0007669"/>
    <property type="project" value="InterPro"/>
</dbReference>
<dbReference type="Proteomes" id="UP000383932">
    <property type="component" value="Unassembled WGS sequence"/>
</dbReference>
<feature type="transmembrane region" description="Helical" evidence="4">
    <location>
        <begin position="1079"/>
        <end position="1101"/>
    </location>
</feature>
<dbReference type="InterPro" id="IPR011701">
    <property type="entry name" value="MFS"/>
</dbReference>
<dbReference type="PANTHER" id="PTHR11360:SF284">
    <property type="entry name" value="EG:103B4.3 PROTEIN-RELATED"/>
    <property type="match status" value="1"/>
</dbReference>
<dbReference type="AlphaFoldDB" id="A0A5N5QI36"/>
<feature type="transmembrane region" description="Helical" evidence="4">
    <location>
        <begin position="1147"/>
        <end position="1166"/>
    </location>
</feature>
<dbReference type="Pfam" id="PF07690">
    <property type="entry name" value="MFS_1"/>
    <property type="match status" value="2"/>
</dbReference>
<feature type="transmembrane region" description="Helical" evidence="4">
    <location>
        <begin position="648"/>
        <end position="667"/>
    </location>
</feature>
<feature type="region of interest" description="Disordered" evidence="3">
    <location>
        <begin position="326"/>
        <end position="355"/>
    </location>
</feature>
<name>A0A5N5QI36_9AGAM</name>
<dbReference type="InterPro" id="IPR050327">
    <property type="entry name" value="Proton-linked_MCT"/>
</dbReference>
<reference evidence="7 8" key="1">
    <citation type="journal article" date="2019" name="Fungal Biol. Biotechnol.">
        <title>Draft genome sequence of fastidious pathogen Ceratobasidium theobromae, which causes vascular-streak dieback in Theobroma cacao.</title>
        <authorList>
            <person name="Ali S.S."/>
            <person name="Asman A."/>
            <person name="Shao J."/>
            <person name="Firmansyah A.P."/>
            <person name="Susilo A.W."/>
            <person name="Rosmana A."/>
            <person name="McMahon P."/>
            <person name="Junaid M."/>
            <person name="Guest D."/>
            <person name="Kheng T.Y."/>
            <person name="Meinhardt L.W."/>
            <person name="Bailey B.A."/>
        </authorList>
    </citation>
    <scope>NUCLEOTIDE SEQUENCE [LARGE SCALE GENOMIC DNA]</scope>
    <source>
        <strain evidence="7 8">CT2</strain>
    </source>
</reference>
<dbReference type="OrthoDB" id="2213137at2759"/>
<proteinExistence type="inferred from homology"/>
<accession>A0A5N5QI36</accession>
<dbReference type="EMBL" id="SSOP01000112">
    <property type="protein sequence ID" value="KAB5591289.1"/>
    <property type="molecule type" value="Genomic_DNA"/>
</dbReference>
<feature type="region of interest" description="Disordered" evidence="3">
    <location>
        <begin position="396"/>
        <end position="422"/>
    </location>
</feature>
<dbReference type="SUPFAM" id="SSF103473">
    <property type="entry name" value="MFS general substrate transporter"/>
    <property type="match status" value="2"/>
</dbReference>
<evidence type="ECO:0000256" key="5">
    <source>
        <dbReference type="SAM" id="SignalP"/>
    </source>
</evidence>
<dbReference type="PROSITE" id="PS51762">
    <property type="entry name" value="GH16_2"/>
    <property type="match status" value="1"/>
</dbReference>
<feature type="signal peptide" evidence="5">
    <location>
        <begin position="1"/>
        <end position="18"/>
    </location>
</feature>
<evidence type="ECO:0000256" key="4">
    <source>
        <dbReference type="SAM" id="Phobius"/>
    </source>
</evidence>
<comment type="caution">
    <text evidence="7">The sequence shown here is derived from an EMBL/GenBank/DDBJ whole genome shotgun (WGS) entry which is preliminary data.</text>
</comment>
<keyword evidence="8" id="KW-1185">Reference proteome</keyword>
<gene>
    <name evidence="7" type="ORF">CTheo_5248</name>
</gene>
<dbReference type="PANTHER" id="PTHR11360">
    <property type="entry name" value="MONOCARBOXYLATE TRANSPORTER"/>
    <property type="match status" value="1"/>
</dbReference>
<feature type="transmembrane region" description="Helical" evidence="4">
    <location>
        <begin position="1172"/>
        <end position="1198"/>
    </location>
</feature>
<feature type="chain" id="PRO_5024417055" evidence="5">
    <location>
        <begin position="19"/>
        <end position="1269"/>
    </location>
</feature>
<feature type="transmembrane region" description="Helical" evidence="4">
    <location>
        <begin position="673"/>
        <end position="699"/>
    </location>
</feature>
<feature type="transmembrane region" description="Helical" evidence="4">
    <location>
        <begin position="1240"/>
        <end position="1259"/>
    </location>
</feature>
<dbReference type="SUPFAM" id="SSF49899">
    <property type="entry name" value="Concanavalin A-like lectins/glucanases"/>
    <property type="match status" value="1"/>
</dbReference>
<dbReference type="InterPro" id="IPR036259">
    <property type="entry name" value="MFS_trans_sf"/>
</dbReference>
<comment type="subcellular location">
    <subcellularLocation>
        <location evidence="1">Membrane</location>
        <topology evidence="1">Multi-pass membrane protein</topology>
    </subcellularLocation>
</comment>
<feature type="transmembrane region" description="Helical" evidence="4">
    <location>
        <begin position="711"/>
        <end position="735"/>
    </location>
</feature>
<dbReference type="GO" id="GO:0022857">
    <property type="term" value="F:transmembrane transporter activity"/>
    <property type="evidence" value="ECO:0007669"/>
    <property type="project" value="InterPro"/>
</dbReference>
<feature type="transmembrane region" description="Helical" evidence="4">
    <location>
        <begin position="903"/>
        <end position="926"/>
    </location>
</feature>
<feature type="transmembrane region" description="Helical" evidence="4">
    <location>
        <begin position="1033"/>
        <end position="1051"/>
    </location>
</feature>
<feature type="transmembrane region" description="Helical" evidence="4">
    <location>
        <begin position="1113"/>
        <end position="1135"/>
    </location>
</feature>
<dbReference type="GO" id="GO:0005975">
    <property type="term" value="P:carbohydrate metabolic process"/>
    <property type="evidence" value="ECO:0007669"/>
    <property type="project" value="InterPro"/>
</dbReference>